<dbReference type="InterPro" id="IPR045058">
    <property type="entry name" value="GIMA/IAN/Toc"/>
</dbReference>
<dbReference type="PROSITE" id="PS51720">
    <property type="entry name" value="G_AIG1"/>
    <property type="match status" value="1"/>
</dbReference>
<evidence type="ECO:0000259" key="5">
    <source>
        <dbReference type="PROSITE" id="PS51720"/>
    </source>
</evidence>
<dbReference type="PANTHER" id="PTHR10903:SF62">
    <property type="entry name" value="GTPASE IMAP FAMILY MEMBER 4-LIKE-RELATED"/>
    <property type="match status" value="1"/>
</dbReference>
<evidence type="ECO:0000256" key="2">
    <source>
        <dbReference type="ARBA" id="ARBA00022741"/>
    </source>
</evidence>
<comment type="similarity">
    <text evidence="1">Belongs to the TRAFAC class TrmE-Era-EngA-EngB-Septin-like GTPase superfamily. AIG1/Toc34/Toc159-like paraseptin GTPase family. IAN subfamily.</text>
</comment>
<keyword evidence="4" id="KW-0812">Transmembrane</keyword>
<name>A0A9D2Y7E0_NOTFU</name>
<evidence type="ECO:0000256" key="4">
    <source>
        <dbReference type="SAM" id="Phobius"/>
    </source>
</evidence>
<comment type="caution">
    <text evidence="6">The sequence shown here is derived from an EMBL/GenBank/DDBJ whole genome shotgun (WGS) entry which is preliminary data.</text>
</comment>
<keyword evidence="2" id="KW-0547">Nucleotide-binding</keyword>
<feature type="transmembrane region" description="Helical" evidence="4">
    <location>
        <begin position="247"/>
        <end position="267"/>
    </location>
</feature>
<dbReference type="FunFam" id="3.40.50.300:FF:000366">
    <property type="entry name" value="GTPase, IMAP family member 2"/>
    <property type="match status" value="1"/>
</dbReference>
<keyword evidence="3" id="KW-0342">GTP-binding</keyword>
<evidence type="ECO:0000256" key="1">
    <source>
        <dbReference type="ARBA" id="ARBA00008535"/>
    </source>
</evidence>
<gene>
    <name evidence="6" type="ORF">G4P62_003943</name>
</gene>
<dbReference type="InterPro" id="IPR027417">
    <property type="entry name" value="P-loop_NTPase"/>
</dbReference>
<feature type="domain" description="AIG1-type G" evidence="5">
    <location>
        <begin position="4"/>
        <end position="213"/>
    </location>
</feature>
<dbReference type="GO" id="GO:0005525">
    <property type="term" value="F:GTP binding"/>
    <property type="evidence" value="ECO:0007669"/>
    <property type="project" value="UniProtKB-KW"/>
</dbReference>
<dbReference type="InterPro" id="IPR006703">
    <property type="entry name" value="G_AIG1"/>
</dbReference>
<organism evidence="6 7">
    <name type="scientific">Nothobranchius furzeri</name>
    <name type="common">Turquoise killifish</name>
    <dbReference type="NCBI Taxonomy" id="105023"/>
    <lineage>
        <taxon>Eukaryota</taxon>
        <taxon>Metazoa</taxon>
        <taxon>Chordata</taxon>
        <taxon>Craniata</taxon>
        <taxon>Vertebrata</taxon>
        <taxon>Euteleostomi</taxon>
        <taxon>Actinopterygii</taxon>
        <taxon>Neopterygii</taxon>
        <taxon>Teleostei</taxon>
        <taxon>Neoteleostei</taxon>
        <taxon>Acanthomorphata</taxon>
        <taxon>Ovalentaria</taxon>
        <taxon>Atherinomorphae</taxon>
        <taxon>Cyprinodontiformes</taxon>
        <taxon>Nothobranchiidae</taxon>
        <taxon>Nothobranchius</taxon>
    </lineage>
</organism>
<keyword evidence="4" id="KW-0472">Membrane</keyword>
<dbReference type="KEGG" id="nfu:107377164"/>
<keyword evidence="4" id="KW-1133">Transmembrane helix</keyword>
<dbReference type="OMA" id="ANHGRWY"/>
<dbReference type="PANTHER" id="PTHR10903">
    <property type="entry name" value="GTPASE, IMAP FAMILY MEMBER-RELATED"/>
    <property type="match status" value="1"/>
</dbReference>
<evidence type="ECO:0000313" key="6">
    <source>
        <dbReference type="EMBL" id="KAF7214623.1"/>
    </source>
</evidence>
<dbReference type="EMBL" id="JAAVVJ010000009">
    <property type="protein sequence ID" value="KAF7214623.1"/>
    <property type="molecule type" value="Genomic_DNA"/>
</dbReference>
<proteinExistence type="inferred from homology"/>
<evidence type="ECO:0000256" key="3">
    <source>
        <dbReference type="ARBA" id="ARBA00023134"/>
    </source>
</evidence>
<dbReference type="AlphaFoldDB" id="A0A9D2Y7E0"/>
<reference evidence="6" key="1">
    <citation type="submission" date="2020-03" db="EMBL/GenBank/DDBJ databases">
        <title>Intra-Species Differences in Population Size shape Life History and Genome Evolution.</title>
        <authorList>
            <person name="Willemsen D."/>
            <person name="Cui R."/>
            <person name="Valenzano D.R."/>
        </authorList>
    </citation>
    <scope>NUCLEOTIDE SEQUENCE</scope>
    <source>
        <strain evidence="6">GRZ</strain>
        <tissue evidence="6">Whole</tissue>
    </source>
</reference>
<protein>
    <submittedName>
        <fullName evidence="6">GTPase IMAP family member 7-like</fullName>
    </submittedName>
</protein>
<sequence length="342" mass="37457">MDELNSVRIVLLGKTGSGKSSLANTIFGQKVFTIGHLPVSESSPSRAETRLVCGRNITLIDTRCVFDTSVSENDLKEEILSCITQCAPGPHVFLIVLKVEKFTEHEKDVIKTICQHFSEDALKFAAVVFTHGDQLPVGMRIEEFVGQNKSLSDLLRRCGGRCHVVDNKYWKVDGDDPYRSNKSQVTEILKTTEKISMTNGGKCYTNEILQQVNRDIQIEEETIGESSANMSREEIRNRARSNVLKRWLVTLVGAATGALLGAFLGLVQSIADVVSNLQGPSNSLGKGKASLDAALKAGIRGGMIGYQAAADARDVEDAFQRAKKDVWNNSSMSGLECRSEDK</sequence>
<evidence type="ECO:0000313" key="7">
    <source>
        <dbReference type="Proteomes" id="UP000822369"/>
    </source>
</evidence>
<dbReference type="Gene3D" id="3.40.50.300">
    <property type="entry name" value="P-loop containing nucleotide triphosphate hydrolases"/>
    <property type="match status" value="1"/>
</dbReference>
<accession>A0A9D2Y7E0</accession>
<dbReference type="Proteomes" id="UP000822369">
    <property type="component" value="Chromosome 9"/>
</dbReference>
<dbReference type="Pfam" id="PF04548">
    <property type="entry name" value="AIG1"/>
    <property type="match status" value="1"/>
</dbReference>
<dbReference type="SUPFAM" id="SSF52540">
    <property type="entry name" value="P-loop containing nucleoside triphosphate hydrolases"/>
    <property type="match status" value="1"/>
</dbReference>